<dbReference type="EMBL" id="CP150886">
    <property type="protein sequence ID" value="WZB86294.1"/>
    <property type="molecule type" value="Genomic_DNA"/>
</dbReference>
<proteinExistence type="predicted"/>
<sequence length="173" mass="20113">MDSLINEFCQTVRERSIEHQKAVSILLENGIIGVAITVLRQEIDSLIRVSYLCSLQDSVKLTRILRDFRSGKKWPVTDRVMVDQEVGWVKLVYDLSCNLIHLTSFHNYNRNDPFLSLDTKTKTEIVNSLKKVHQYPYETISKEQFTPYISKVLEKIVSNTECYLKKIEKNASK</sequence>
<gene>
    <name evidence="1" type="ORF">WJM97_12860</name>
</gene>
<accession>A0ABZ2UM17</accession>
<protein>
    <submittedName>
        <fullName evidence="1">Uncharacterized protein</fullName>
    </submittedName>
</protein>
<reference evidence="1 2" key="1">
    <citation type="submission" date="2024-04" db="EMBL/GenBank/DDBJ databases">
        <title>Okeanomitos corallinicola gen. &amp; sp. nov. (Nostocales, Cyanobacteria), a new toxic marine heterocyst-forming cyanobacterium from a coral reef.</title>
        <authorList>
            <person name="Li H."/>
            <person name="Li R."/>
            <person name="Kang J."/>
            <person name="Hii K.S."/>
            <person name="Mohamed H.F."/>
            <person name="Xu X."/>
            <person name="Luo Z."/>
        </authorList>
    </citation>
    <scope>NUCLEOTIDE SEQUENCE [LARGE SCALE GENOMIC DNA]</scope>
    <source>
        <strain evidence="1 2">TIOX110</strain>
    </source>
</reference>
<dbReference type="Proteomes" id="UP001483337">
    <property type="component" value="Chromosome"/>
</dbReference>
<name>A0ABZ2UM17_9CYAN</name>
<dbReference type="RefSeq" id="WP_353929209.1">
    <property type="nucleotide sequence ID" value="NZ_CP150886.1"/>
</dbReference>
<evidence type="ECO:0000313" key="1">
    <source>
        <dbReference type="EMBL" id="WZB86294.1"/>
    </source>
</evidence>
<organism evidence="1 2">
    <name type="scientific">Okeanomitos corallinicola TIOX110</name>
    <dbReference type="NCBI Taxonomy" id="3133117"/>
    <lineage>
        <taxon>Bacteria</taxon>
        <taxon>Bacillati</taxon>
        <taxon>Cyanobacteriota</taxon>
        <taxon>Cyanophyceae</taxon>
        <taxon>Nostocales</taxon>
        <taxon>Aphanizomenonaceae</taxon>
        <taxon>Okeanomitos</taxon>
    </lineage>
</organism>
<evidence type="ECO:0000313" key="2">
    <source>
        <dbReference type="Proteomes" id="UP001483337"/>
    </source>
</evidence>
<keyword evidence="2" id="KW-1185">Reference proteome</keyword>